<keyword evidence="2" id="KW-1185">Reference proteome</keyword>
<name>A0ABN9RW85_9DINO</name>
<reference evidence="1" key="1">
    <citation type="submission" date="2023-10" db="EMBL/GenBank/DDBJ databases">
        <authorList>
            <person name="Chen Y."/>
            <person name="Shah S."/>
            <person name="Dougan E. K."/>
            <person name="Thang M."/>
            <person name="Chan C."/>
        </authorList>
    </citation>
    <scope>NUCLEOTIDE SEQUENCE [LARGE SCALE GENOMIC DNA]</scope>
</reference>
<feature type="non-terminal residue" evidence="1">
    <location>
        <position position="193"/>
    </location>
</feature>
<evidence type="ECO:0000313" key="1">
    <source>
        <dbReference type="EMBL" id="CAK0823601.1"/>
    </source>
</evidence>
<proteinExistence type="predicted"/>
<evidence type="ECO:0000313" key="2">
    <source>
        <dbReference type="Proteomes" id="UP001189429"/>
    </source>
</evidence>
<comment type="caution">
    <text evidence="1">The sequence shown here is derived from an EMBL/GenBank/DDBJ whole genome shotgun (WGS) entry which is preliminary data.</text>
</comment>
<gene>
    <name evidence="1" type="ORF">PCOR1329_LOCUS24250</name>
</gene>
<evidence type="ECO:0008006" key="3">
    <source>
        <dbReference type="Google" id="ProtNLM"/>
    </source>
</evidence>
<protein>
    <recommendedName>
        <fullName evidence="3">Cytochrome P450</fullName>
    </recommendedName>
</protein>
<sequence>HTLALAHVLRIIERRRRIPRWRRTDADRFVSGLCATCATAPGQTLGHEVVGIADQGARLSLSARAALLLLRGNPQALELQRRVLETSGAYLPWQRALCHAFYQIWPCCQVQVAAELAGNVTFELGRASQESDTATSVSQRGGAHRARARMGIDLDDKAASRLAALAAPRQRPSPLALQRRPRWSCGDPPAFFG</sequence>
<feature type="non-terminal residue" evidence="1">
    <location>
        <position position="1"/>
    </location>
</feature>
<accession>A0ABN9RW85</accession>
<organism evidence="1 2">
    <name type="scientific">Prorocentrum cordatum</name>
    <dbReference type="NCBI Taxonomy" id="2364126"/>
    <lineage>
        <taxon>Eukaryota</taxon>
        <taxon>Sar</taxon>
        <taxon>Alveolata</taxon>
        <taxon>Dinophyceae</taxon>
        <taxon>Prorocentrales</taxon>
        <taxon>Prorocentraceae</taxon>
        <taxon>Prorocentrum</taxon>
    </lineage>
</organism>
<dbReference type="EMBL" id="CAUYUJ010008331">
    <property type="protein sequence ID" value="CAK0823601.1"/>
    <property type="molecule type" value="Genomic_DNA"/>
</dbReference>
<dbReference type="Proteomes" id="UP001189429">
    <property type="component" value="Unassembled WGS sequence"/>
</dbReference>